<dbReference type="AlphaFoldDB" id="A0A926F8J3"/>
<evidence type="ECO:0000313" key="1">
    <source>
        <dbReference type="EMBL" id="MBC8595326.1"/>
    </source>
</evidence>
<proteinExistence type="predicted"/>
<organism evidence="1 2">
    <name type="scientific">Qingrenia yutianensis</name>
    <dbReference type="NCBI Taxonomy" id="2763676"/>
    <lineage>
        <taxon>Bacteria</taxon>
        <taxon>Bacillati</taxon>
        <taxon>Bacillota</taxon>
        <taxon>Clostridia</taxon>
        <taxon>Eubacteriales</taxon>
        <taxon>Oscillospiraceae</taxon>
        <taxon>Qingrenia</taxon>
    </lineage>
</organism>
<gene>
    <name evidence="1" type="ORF">H8706_00355</name>
</gene>
<keyword evidence="2" id="KW-1185">Reference proteome</keyword>
<accession>A0A926F8J3</accession>
<dbReference type="EMBL" id="JACRTE010000001">
    <property type="protein sequence ID" value="MBC8595326.1"/>
    <property type="molecule type" value="Genomic_DNA"/>
</dbReference>
<keyword evidence="1" id="KW-0131">Cell cycle</keyword>
<dbReference type="Proteomes" id="UP000647416">
    <property type="component" value="Unassembled WGS sequence"/>
</dbReference>
<protein>
    <submittedName>
        <fullName evidence="1">Cell division protein FtsL</fullName>
    </submittedName>
</protein>
<sequence>MQKRKLKRKLTLSKLLALVFMCAAAVILIKQQGEINYHNKKIAQLQSDIKTEEKLKKELEEKSAIYSSDYYIEKIAREELGLVMPDEKVFIDANGN</sequence>
<reference evidence="1" key="1">
    <citation type="submission" date="2020-08" db="EMBL/GenBank/DDBJ databases">
        <title>Genome public.</title>
        <authorList>
            <person name="Liu C."/>
            <person name="Sun Q."/>
        </authorList>
    </citation>
    <scope>NUCLEOTIDE SEQUENCE</scope>
    <source>
        <strain evidence="1">NSJ-50</strain>
    </source>
</reference>
<dbReference type="Pfam" id="PF04977">
    <property type="entry name" value="DivIC"/>
    <property type="match status" value="1"/>
</dbReference>
<evidence type="ECO:0000313" key="2">
    <source>
        <dbReference type="Proteomes" id="UP000647416"/>
    </source>
</evidence>
<keyword evidence="1" id="KW-0132">Cell division</keyword>
<comment type="caution">
    <text evidence="1">The sequence shown here is derived from an EMBL/GenBank/DDBJ whole genome shotgun (WGS) entry which is preliminary data.</text>
</comment>
<dbReference type="RefSeq" id="WP_262431049.1">
    <property type="nucleotide sequence ID" value="NZ_JACRTE010000001.1"/>
</dbReference>
<dbReference type="InterPro" id="IPR007060">
    <property type="entry name" value="FtsL/DivIC"/>
</dbReference>
<dbReference type="GO" id="GO:0051301">
    <property type="term" value="P:cell division"/>
    <property type="evidence" value="ECO:0007669"/>
    <property type="project" value="UniProtKB-KW"/>
</dbReference>
<name>A0A926F8J3_9FIRM</name>